<keyword evidence="1" id="KW-1133">Transmembrane helix</keyword>
<keyword evidence="1" id="KW-0812">Transmembrane</keyword>
<proteinExistence type="predicted"/>
<keyword evidence="3" id="KW-1185">Reference proteome</keyword>
<organism evidence="2 3">
    <name type="scientific">Terrapene triunguis</name>
    <name type="common">Three-toed box turtle</name>
    <dbReference type="NCBI Taxonomy" id="2587831"/>
    <lineage>
        <taxon>Eukaryota</taxon>
        <taxon>Metazoa</taxon>
        <taxon>Chordata</taxon>
        <taxon>Craniata</taxon>
        <taxon>Vertebrata</taxon>
        <taxon>Euteleostomi</taxon>
        <taxon>Archelosauria</taxon>
        <taxon>Testudinata</taxon>
        <taxon>Testudines</taxon>
        <taxon>Cryptodira</taxon>
        <taxon>Durocryptodira</taxon>
        <taxon>Testudinoidea</taxon>
        <taxon>Emydidae</taxon>
        <taxon>Terrapene</taxon>
    </lineage>
</organism>
<dbReference type="Proteomes" id="UP000472274">
    <property type="component" value="Unplaced"/>
</dbReference>
<keyword evidence="1" id="KW-0472">Membrane</keyword>
<protein>
    <submittedName>
        <fullName evidence="2">Uncharacterized protein</fullName>
    </submittedName>
</protein>
<name>A0A674JJZ4_9SAUR</name>
<feature type="transmembrane region" description="Helical" evidence="1">
    <location>
        <begin position="62"/>
        <end position="81"/>
    </location>
</feature>
<reference evidence="2" key="2">
    <citation type="submission" date="2025-09" db="UniProtKB">
        <authorList>
            <consortium name="Ensembl"/>
        </authorList>
    </citation>
    <scope>IDENTIFICATION</scope>
</reference>
<evidence type="ECO:0000313" key="2">
    <source>
        <dbReference type="Ensembl" id="ENSTMTP00000021023.1"/>
    </source>
</evidence>
<feature type="transmembrane region" description="Helical" evidence="1">
    <location>
        <begin position="27"/>
        <end position="50"/>
    </location>
</feature>
<sequence length="129" mass="14289">SKAPDTQMCTIYRTLENIPAVSWKVHAVLLFGGWMLLAFGTVLTLSWIFISQGLCQRRVSGVIGTILGLLIFPCSLDSAFANEIGGSFSTYNAGKYKLVISRYNLNEVKSKIFFSTATESIILVREDEQ</sequence>
<dbReference type="Ensembl" id="ENSTMTT00000021766.1">
    <property type="protein sequence ID" value="ENSTMTP00000021023.1"/>
    <property type="gene ID" value="ENSTMTG00000015361.1"/>
</dbReference>
<dbReference type="GeneTree" id="ENSGT00960000189129"/>
<evidence type="ECO:0000256" key="1">
    <source>
        <dbReference type="SAM" id="Phobius"/>
    </source>
</evidence>
<reference evidence="2" key="1">
    <citation type="submission" date="2025-08" db="UniProtKB">
        <authorList>
            <consortium name="Ensembl"/>
        </authorList>
    </citation>
    <scope>IDENTIFICATION</scope>
</reference>
<dbReference type="InParanoid" id="A0A674JJZ4"/>
<accession>A0A674JJZ4</accession>
<evidence type="ECO:0000313" key="3">
    <source>
        <dbReference type="Proteomes" id="UP000472274"/>
    </source>
</evidence>
<dbReference type="AlphaFoldDB" id="A0A674JJZ4"/>